<keyword evidence="8 19" id="KW-0863">Zinc-finger</keyword>
<dbReference type="Proteomes" id="UP000694546">
    <property type="component" value="Chromosome 23"/>
</dbReference>
<evidence type="ECO:0000256" key="19">
    <source>
        <dbReference type="PROSITE-ProRule" id="PRU00175"/>
    </source>
</evidence>
<dbReference type="Pfam" id="PF04757">
    <property type="entry name" value="Pex2_Pex12"/>
    <property type="match status" value="1"/>
</dbReference>
<evidence type="ECO:0000256" key="2">
    <source>
        <dbReference type="ARBA" id="ARBA00004906"/>
    </source>
</evidence>
<keyword evidence="11" id="KW-0653">Protein transport</keyword>
<dbReference type="GeneTree" id="ENSGT00390000001846"/>
<dbReference type="Ensembl" id="ENSGMOT00000059123.1">
    <property type="protein sequence ID" value="ENSGMOP00000059196.1"/>
    <property type="gene ID" value="ENSGMOG00000025759.1"/>
</dbReference>
<accession>A0A8C5CJB9</accession>
<organism evidence="21 22">
    <name type="scientific">Gadus morhua</name>
    <name type="common">Atlantic cod</name>
    <dbReference type="NCBI Taxonomy" id="8049"/>
    <lineage>
        <taxon>Eukaryota</taxon>
        <taxon>Metazoa</taxon>
        <taxon>Chordata</taxon>
        <taxon>Craniata</taxon>
        <taxon>Vertebrata</taxon>
        <taxon>Euteleostomi</taxon>
        <taxon>Actinopterygii</taxon>
        <taxon>Neopterygii</taxon>
        <taxon>Teleostei</taxon>
        <taxon>Neoteleostei</taxon>
        <taxon>Acanthomorphata</taxon>
        <taxon>Zeiogadaria</taxon>
        <taxon>Gadariae</taxon>
        <taxon>Gadiformes</taxon>
        <taxon>Gadoidei</taxon>
        <taxon>Gadidae</taxon>
        <taxon>Gadus</taxon>
    </lineage>
</organism>
<evidence type="ECO:0000256" key="3">
    <source>
        <dbReference type="ARBA" id="ARBA00008704"/>
    </source>
</evidence>
<dbReference type="AlphaFoldDB" id="A0A8C5CJB9"/>
<comment type="catalytic activity">
    <reaction evidence="16">
        <text>[E2 ubiquitin-conjugating enzyme]-S-ubiquitinyl-L-cysteine + [acceptor protein]-L-cysteine = [E2 ubiquitin-conjugating enzyme]-L-cysteine + [acceptor protein]-S-ubiquitinyl-L-cysteine.</text>
        <dbReference type="EC" id="2.3.2.36"/>
    </reaction>
</comment>
<dbReference type="InterPro" id="IPR045859">
    <property type="entry name" value="RING-HC_PEX2"/>
</dbReference>
<evidence type="ECO:0000256" key="14">
    <source>
        <dbReference type="ARBA" id="ARBA00023140"/>
    </source>
</evidence>
<sequence length="364" mass="39335">MHSREAVRGPHPPPLRLRTARLKDVLTAASQSENFSGSGSDGGADPQIPVLRINQLDAFELDSSLEQLIWGQFTQCFRGCRPGLLTPAEPELKALLALLLWRFTLYSDGATVGQALLSLRYHDNTRQTAATSASPLTPASSYRPLTPGQRLGLALFTVGPRWLQERSHSLLLALGLSSGPAGGGAAPTDGGPLRLGLRRSLTLLSAAAQIAGLLNFLVFLRNGRHPALAERAVGARAVFSRPNAGRDVSYQVMNRELLWHGFAEFLIFLLPLVNARKAKAAFYSLVLGREAERPGTVDGVGVWRECGFCGEWPTMPHTTGCGHVFCYYCVKSHAVADAYLTCPRCGAEAGLPKPVNLEVEMEAR</sequence>
<dbReference type="GO" id="GO:0005778">
    <property type="term" value="C:peroxisomal membrane"/>
    <property type="evidence" value="ECO:0007669"/>
    <property type="project" value="UniProtKB-SubCell"/>
</dbReference>
<keyword evidence="13" id="KW-0472">Membrane</keyword>
<keyword evidence="10" id="KW-0862">Zinc</keyword>
<evidence type="ECO:0000256" key="1">
    <source>
        <dbReference type="ARBA" id="ARBA00004585"/>
    </source>
</evidence>
<dbReference type="PANTHER" id="PTHR48178">
    <property type="entry name" value="PEROXISOME BIOGENESIS FACTOR 2"/>
    <property type="match status" value="1"/>
</dbReference>
<keyword evidence="12" id="KW-1133">Transmembrane helix</keyword>
<dbReference type="SMART" id="SM00184">
    <property type="entry name" value="RING"/>
    <property type="match status" value="1"/>
</dbReference>
<evidence type="ECO:0000256" key="15">
    <source>
        <dbReference type="ARBA" id="ARBA00032511"/>
    </source>
</evidence>
<dbReference type="Gene3D" id="3.30.40.10">
    <property type="entry name" value="Zinc/RING finger domain, C3HC4 (zinc finger)"/>
    <property type="match status" value="1"/>
</dbReference>
<dbReference type="InterPro" id="IPR025654">
    <property type="entry name" value="PEX2/10"/>
</dbReference>
<dbReference type="EC" id="2.3.2.36" evidence="17"/>
<evidence type="ECO:0000256" key="8">
    <source>
        <dbReference type="ARBA" id="ARBA00022771"/>
    </source>
</evidence>
<evidence type="ECO:0000259" key="20">
    <source>
        <dbReference type="PROSITE" id="PS50089"/>
    </source>
</evidence>
<dbReference type="GO" id="GO:0061630">
    <property type="term" value="F:ubiquitin protein ligase activity"/>
    <property type="evidence" value="ECO:0007669"/>
    <property type="project" value="UniProtKB-EC"/>
</dbReference>
<dbReference type="SUPFAM" id="SSF57850">
    <property type="entry name" value="RING/U-box"/>
    <property type="match status" value="1"/>
</dbReference>
<gene>
    <name evidence="21" type="primary">pex2</name>
</gene>
<protein>
    <recommendedName>
        <fullName evidence="18">Peroxisome biogenesis factor 2</fullName>
        <ecNumber evidence="17">2.3.2.36</ecNumber>
    </recommendedName>
    <alternativeName>
        <fullName evidence="15">Peroxin-2</fullName>
    </alternativeName>
</protein>
<keyword evidence="4" id="KW-0813">Transport</keyword>
<evidence type="ECO:0000256" key="13">
    <source>
        <dbReference type="ARBA" id="ARBA00023136"/>
    </source>
</evidence>
<keyword evidence="14" id="KW-0576">Peroxisome</keyword>
<keyword evidence="9" id="KW-0833">Ubl conjugation pathway</keyword>
<dbReference type="PANTHER" id="PTHR48178:SF1">
    <property type="entry name" value="PEROXISOME BIOGENESIS FACTOR 2"/>
    <property type="match status" value="1"/>
</dbReference>
<dbReference type="InterPro" id="IPR013083">
    <property type="entry name" value="Znf_RING/FYVE/PHD"/>
</dbReference>
<reference evidence="21" key="1">
    <citation type="submission" date="2025-08" db="UniProtKB">
        <authorList>
            <consortium name="Ensembl"/>
        </authorList>
    </citation>
    <scope>IDENTIFICATION</scope>
</reference>
<dbReference type="GO" id="GO:0008270">
    <property type="term" value="F:zinc ion binding"/>
    <property type="evidence" value="ECO:0007669"/>
    <property type="project" value="UniProtKB-KW"/>
</dbReference>
<keyword evidence="6" id="KW-0812">Transmembrane</keyword>
<feature type="domain" description="RING-type" evidence="20">
    <location>
        <begin position="306"/>
        <end position="345"/>
    </location>
</feature>
<proteinExistence type="inferred from homology"/>
<name>A0A8C5CJB9_GADMO</name>
<reference evidence="21" key="2">
    <citation type="submission" date="2025-09" db="UniProtKB">
        <authorList>
            <consortium name="Ensembl"/>
        </authorList>
    </citation>
    <scope>IDENTIFICATION</scope>
</reference>
<evidence type="ECO:0000256" key="10">
    <source>
        <dbReference type="ARBA" id="ARBA00022833"/>
    </source>
</evidence>
<dbReference type="OMA" id="WHGLMEL"/>
<evidence type="ECO:0000256" key="17">
    <source>
        <dbReference type="ARBA" id="ARBA00034523"/>
    </source>
</evidence>
<evidence type="ECO:0000313" key="21">
    <source>
        <dbReference type="Ensembl" id="ENSGMOP00000059196.1"/>
    </source>
</evidence>
<evidence type="ECO:0000256" key="5">
    <source>
        <dbReference type="ARBA" id="ARBA00022679"/>
    </source>
</evidence>
<keyword evidence="7" id="KW-0479">Metal-binding</keyword>
<dbReference type="GO" id="GO:0016558">
    <property type="term" value="P:protein import into peroxisome matrix"/>
    <property type="evidence" value="ECO:0007669"/>
    <property type="project" value="InterPro"/>
</dbReference>
<dbReference type="InterPro" id="IPR017907">
    <property type="entry name" value="Znf_RING_CS"/>
</dbReference>
<evidence type="ECO:0000256" key="18">
    <source>
        <dbReference type="ARBA" id="ARBA00034543"/>
    </source>
</evidence>
<dbReference type="InterPro" id="IPR006845">
    <property type="entry name" value="Pex_N"/>
</dbReference>
<evidence type="ECO:0000256" key="7">
    <source>
        <dbReference type="ARBA" id="ARBA00022723"/>
    </source>
</evidence>
<evidence type="ECO:0000256" key="16">
    <source>
        <dbReference type="ARBA" id="ARBA00034438"/>
    </source>
</evidence>
<dbReference type="PROSITE" id="PS50089">
    <property type="entry name" value="ZF_RING_2"/>
    <property type="match status" value="1"/>
</dbReference>
<comment type="similarity">
    <text evidence="3">Belongs to the pex2/pex10/pex12 family.</text>
</comment>
<keyword evidence="5" id="KW-0808">Transferase</keyword>
<dbReference type="InterPro" id="IPR001841">
    <property type="entry name" value="Znf_RING"/>
</dbReference>
<keyword evidence="22" id="KW-1185">Reference proteome</keyword>
<evidence type="ECO:0000313" key="22">
    <source>
        <dbReference type="Proteomes" id="UP000694546"/>
    </source>
</evidence>
<evidence type="ECO:0000256" key="12">
    <source>
        <dbReference type="ARBA" id="ARBA00022989"/>
    </source>
</evidence>
<evidence type="ECO:0000256" key="9">
    <source>
        <dbReference type="ARBA" id="ARBA00022786"/>
    </source>
</evidence>
<comment type="subcellular location">
    <subcellularLocation>
        <location evidence="1">Peroxisome membrane</location>
        <topology evidence="1">Multi-pass membrane protein</topology>
    </subcellularLocation>
</comment>
<comment type="pathway">
    <text evidence="2">Protein modification; protein ubiquitination.</text>
</comment>
<evidence type="ECO:0000256" key="11">
    <source>
        <dbReference type="ARBA" id="ARBA00022927"/>
    </source>
</evidence>
<evidence type="ECO:0000256" key="6">
    <source>
        <dbReference type="ARBA" id="ARBA00022692"/>
    </source>
</evidence>
<dbReference type="CDD" id="cd16526">
    <property type="entry name" value="RING-HC_PEX2"/>
    <property type="match status" value="1"/>
</dbReference>
<dbReference type="PROSITE" id="PS00518">
    <property type="entry name" value="ZF_RING_1"/>
    <property type="match status" value="1"/>
</dbReference>
<evidence type="ECO:0000256" key="4">
    <source>
        <dbReference type="ARBA" id="ARBA00022448"/>
    </source>
</evidence>